<dbReference type="NCBIfam" id="TIGR01930">
    <property type="entry name" value="AcCoA-C-Actrans"/>
    <property type="match status" value="1"/>
</dbReference>
<evidence type="ECO:0000256" key="1">
    <source>
        <dbReference type="ARBA" id="ARBA00010982"/>
    </source>
</evidence>
<keyword evidence="4 7" id="KW-0012">Acyltransferase</keyword>
<gene>
    <name evidence="10" type="ORF">SAMN06295885_1996</name>
</gene>
<dbReference type="Pfam" id="PF02803">
    <property type="entry name" value="Thiolase_C"/>
    <property type="match status" value="1"/>
</dbReference>
<protein>
    <recommendedName>
        <fullName evidence="5">Probable acetyl-CoA acetyltransferase</fullName>
        <ecNumber evidence="2">2.3.1.9</ecNumber>
    </recommendedName>
</protein>
<dbReference type="STRING" id="1891671.SAMN06295885_1996"/>
<accession>A0A1X7NWH5</accession>
<evidence type="ECO:0000256" key="5">
    <source>
        <dbReference type="ARBA" id="ARBA00040529"/>
    </source>
</evidence>
<feature type="domain" description="Thiolase C-terminal" evidence="9">
    <location>
        <begin position="282"/>
        <end position="403"/>
    </location>
</feature>
<dbReference type="InterPro" id="IPR020617">
    <property type="entry name" value="Thiolase_C"/>
</dbReference>
<proteinExistence type="inferred from homology"/>
<dbReference type="PANTHER" id="PTHR18919:SF107">
    <property type="entry name" value="ACETYL-COA ACETYLTRANSFERASE, CYTOSOLIC"/>
    <property type="match status" value="1"/>
</dbReference>
<evidence type="ECO:0000313" key="11">
    <source>
        <dbReference type="Proteomes" id="UP000193711"/>
    </source>
</evidence>
<evidence type="ECO:0000313" key="10">
    <source>
        <dbReference type="EMBL" id="SMH42508.1"/>
    </source>
</evidence>
<evidence type="ECO:0000259" key="8">
    <source>
        <dbReference type="Pfam" id="PF00108"/>
    </source>
</evidence>
<evidence type="ECO:0000256" key="6">
    <source>
        <dbReference type="PIRSR" id="PIRSR000429-1"/>
    </source>
</evidence>
<sequence length="408" mass="42381">MTQLREVVVCEPLRTPIGRLGGALRTVAPSELAATVLRALVERTGLDGGDVDDVILGQGYPTAEAPPIGRVAALDAGLPITVGGAQVDRRCGSGLQAVLDAAMQIQTGVSDLCLAGGVDSMSQAPLYTVEGRWGVPGTGGLLLRDALGRGRETAGGRNHPVPGGMLETAENLRREYGIAREAQDALALRSHRRAVAAIDAGLFADEIVPVAVLGRRGASVLVERDEGPRADTTLDALARLSPVRHDLDDAATVTAGNASGQNDAAAVCIVTTPERATQLGLRPLVRLVSWARAGVEPERMGIAPVAATARALDRVGLTLADMDLIELNEAFAAQVLAVGREWRFTDDDWERTNPLGSGISLGHPVGATGARMLATGSRHLARTGGRHLLETMCIGGGQGLAAVWAACE</sequence>
<feature type="active site" description="Proton acceptor" evidence="6">
    <location>
        <position position="393"/>
    </location>
</feature>
<feature type="active site" description="Proton acceptor" evidence="6">
    <location>
        <position position="363"/>
    </location>
</feature>
<dbReference type="InterPro" id="IPR016039">
    <property type="entry name" value="Thiolase-like"/>
</dbReference>
<dbReference type="CDD" id="cd00751">
    <property type="entry name" value="thiolase"/>
    <property type="match status" value="1"/>
</dbReference>
<dbReference type="RefSeq" id="WP_208856924.1">
    <property type="nucleotide sequence ID" value="NZ_FXBM01000002.1"/>
</dbReference>
<dbReference type="GO" id="GO:0003985">
    <property type="term" value="F:acetyl-CoA C-acetyltransferase activity"/>
    <property type="evidence" value="ECO:0007669"/>
    <property type="project" value="UniProtKB-EC"/>
</dbReference>
<reference evidence="11" key="1">
    <citation type="submission" date="2017-04" db="EMBL/GenBank/DDBJ databases">
        <authorList>
            <person name="Varghese N."/>
            <person name="Submissions S."/>
        </authorList>
    </citation>
    <scope>NUCLEOTIDE SEQUENCE [LARGE SCALE GENOMIC DNA]</scope>
    <source>
        <strain evidence="11">VKM Ac-2121</strain>
    </source>
</reference>
<dbReference type="NCBIfam" id="NF004853">
    <property type="entry name" value="PRK06205.1"/>
    <property type="match status" value="1"/>
</dbReference>
<feature type="active site" description="Acyl-thioester intermediate" evidence="6">
    <location>
        <position position="91"/>
    </location>
</feature>
<evidence type="ECO:0000256" key="2">
    <source>
        <dbReference type="ARBA" id="ARBA00012705"/>
    </source>
</evidence>
<keyword evidence="3 7" id="KW-0808">Transferase</keyword>
<dbReference type="SUPFAM" id="SSF53901">
    <property type="entry name" value="Thiolase-like"/>
    <property type="match status" value="2"/>
</dbReference>
<keyword evidence="11" id="KW-1185">Reference proteome</keyword>
<evidence type="ECO:0000256" key="7">
    <source>
        <dbReference type="RuleBase" id="RU003557"/>
    </source>
</evidence>
<organism evidence="10 11">
    <name type="scientific">Rathayibacter oskolensis</name>
    <dbReference type="NCBI Taxonomy" id="1891671"/>
    <lineage>
        <taxon>Bacteria</taxon>
        <taxon>Bacillati</taxon>
        <taxon>Actinomycetota</taxon>
        <taxon>Actinomycetes</taxon>
        <taxon>Micrococcales</taxon>
        <taxon>Microbacteriaceae</taxon>
        <taxon>Rathayibacter</taxon>
    </lineage>
</organism>
<dbReference type="AlphaFoldDB" id="A0A1X7NWH5"/>
<dbReference type="Gene3D" id="3.40.47.10">
    <property type="match status" value="2"/>
</dbReference>
<comment type="similarity">
    <text evidence="1 7">Belongs to the thiolase-like superfamily. Thiolase family.</text>
</comment>
<dbReference type="EC" id="2.3.1.9" evidence="2"/>
<feature type="domain" description="Thiolase N-terminal" evidence="8">
    <location>
        <begin position="7"/>
        <end position="272"/>
    </location>
</feature>
<evidence type="ECO:0000259" key="9">
    <source>
        <dbReference type="Pfam" id="PF02803"/>
    </source>
</evidence>
<evidence type="ECO:0000256" key="4">
    <source>
        <dbReference type="ARBA" id="ARBA00023315"/>
    </source>
</evidence>
<name>A0A1X7NWH5_9MICO</name>
<dbReference type="Pfam" id="PF00108">
    <property type="entry name" value="Thiolase_N"/>
    <property type="match status" value="1"/>
</dbReference>
<dbReference type="EMBL" id="FXBM01000002">
    <property type="protein sequence ID" value="SMH42508.1"/>
    <property type="molecule type" value="Genomic_DNA"/>
</dbReference>
<dbReference type="InterPro" id="IPR002155">
    <property type="entry name" value="Thiolase"/>
</dbReference>
<dbReference type="PANTHER" id="PTHR18919">
    <property type="entry name" value="ACETYL-COA C-ACYLTRANSFERASE"/>
    <property type="match status" value="1"/>
</dbReference>
<dbReference type="PIRSF" id="PIRSF000429">
    <property type="entry name" value="Ac-CoA_Ac_transf"/>
    <property type="match status" value="1"/>
</dbReference>
<dbReference type="InterPro" id="IPR020616">
    <property type="entry name" value="Thiolase_N"/>
</dbReference>
<evidence type="ECO:0000256" key="3">
    <source>
        <dbReference type="ARBA" id="ARBA00022679"/>
    </source>
</evidence>
<dbReference type="Proteomes" id="UP000193711">
    <property type="component" value="Unassembled WGS sequence"/>
</dbReference>